<dbReference type="Pfam" id="PF09736">
    <property type="entry name" value="Bud13"/>
    <property type="match status" value="1"/>
</dbReference>
<dbReference type="EMBL" id="JALJOR010000009">
    <property type="protein sequence ID" value="KAK9811343.1"/>
    <property type="molecule type" value="Genomic_DNA"/>
</dbReference>
<keyword evidence="4" id="KW-1185">Reference proteome</keyword>
<feature type="compositionally biased region" description="Basic and acidic residues" evidence="2">
    <location>
        <begin position="354"/>
        <end position="368"/>
    </location>
</feature>
<dbReference type="GO" id="GO:0003723">
    <property type="term" value="F:RNA binding"/>
    <property type="evidence" value="ECO:0007669"/>
    <property type="project" value="TreeGrafter"/>
</dbReference>
<dbReference type="GO" id="GO:0000398">
    <property type="term" value="P:mRNA splicing, via spliceosome"/>
    <property type="evidence" value="ECO:0007669"/>
    <property type="project" value="TreeGrafter"/>
</dbReference>
<dbReference type="GO" id="GO:0070274">
    <property type="term" value="C:RES complex"/>
    <property type="evidence" value="ECO:0007669"/>
    <property type="project" value="TreeGrafter"/>
</dbReference>
<evidence type="ECO:0000256" key="2">
    <source>
        <dbReference type="SAM" id="MobiDB-lite"/>
    </source>
</evidence>
<proteinExistence type="inferred from homology"/>
<organism evidence="3 4">
    <name type="scientific">[Myrmecia] bisecta</name>
    <dbReference type="NCBI Taxonomy" id="41462"/>
    <lineage>
        <taxon>Eukaryota</taxon>
        <taxon>Viridiplantae</taxon>
        <taxon>Chlorophyta</taxon>
        <taxon>core chlorophytes</taxon>
        <taxon>Trebouxiophyceae</taxon>
        <taxon>Trebouxiales</taxon>
        <taxon>Trebouxiaceae</taxon>
        <taxon>Myrmecia</taxon>
    </lineage>
</organism>
<name>A0AAW1PT94_9CHLO</name>
<comment type="similarity">
    <text evidence="1">Belongs to the CWC26 family.</text>
</comment>
<feature type="compositionally biased region" description="Basic and acidic residues" evidence="2">
    <location>
        <begin position="10"/>
        <end position="22"/>
    </location>
</feature>
<accession>A0AAW1PT94</accession>
<dbReference type="PANTHER" id="PTHR31809:SF0">
    <property type="entry name" value="BUD13 HOMOLOG"/>
    <property type="match status" value="1"/>
</dbReference>
<protein>
    <submittedName>
        <fullName evidence="3">Uncharacterized protein</fullName>
    </submittedName>
</protein>
<dbReference type="Proteomes" id="UP001489004">
    <property type="component" value="Unassembled WGS sequence"/>
</dbReference>
<feature type="compositionally biased region" description="Low complexity" evidence="2">
    <location>
        <begin position="329"/>
        <end position="338"/>
    </location>
</feature>
<gene>
    <name evidence="3" type="ORF">WJX72_002139</name>
</gene>
<dbReference type="InterPro" id="IPR018609">
    <property type="entry name" value="Bud13"/>
</dbReference>
<dbReference type="InterPro" id="IPR051112">
    <property type="entry name" value="CWC26_splicing_factor"/>
</dbReference>
<reference evidence="3 4" key="1">
    <citation type="journal article" date="2024" name="Nat. Commun.">
        <title>Phylogenomics reveals the evolutionary origins of lichenization in chlorophyte algae.</title>
        <authorList>
            <person name="Puginier C."/>
            <person name="Libourel C."/>
            <person name="Otte J."/>
            <person name="Skaloud P."/>
            <person name="Haon M."/>
            <person name="Grisel S."/>
            <person name="Petersen M."/>
            <person name="Berrin J.G."/>
            <person name="Delaux P.M."/>
            <person name="Dal Grande F."/>
            <person name="Keller J."/>
        </authorList>
    </citation>
    <scope>NUCLEOTIDE SEQUENCE [LARGE SCALE GENOMIC DNA]</scope>
    <source>
        <strain evidence="3 4">SAG 2043</strain>
    </source>
</reference>
<evidence type="ECO:0000256" key="1">
    <source>
        <dbReference type="ARBA" id="ARBA00011069"/>
    </source>
</evidence>
<evidence type="ECO:0000313" key="4">
    <source>
        <dbReference type="Proteomes" id="UP001489004"/>
    </source>
</evidence>
<dbReference type="PANTHER" id="PTHR31809">
    <property type="entry name" value="BUD13 HOMOLOG"/>
    <property type="match status" value="1"/>
</dbReference>
<feature type="compositionally biased region" description="Basic and acidic residues" evidence="2">
    <location>
        <begin position="420"/>
        <end position="430"/>
    </location>
</feature>
<sequence>MFTGLSLLRQQEKKTQEQTEEAKKLQAYLASRYQAGPGEVAAKEKKRKKKKQKPEQAGGVRIIDEDTTGFIVGKAAKLEVEDFGGEEDEEEAPVVANPEEAEAAARLLEKERSGAATRGWIPADGDEGPAGDRQNGARPGGCDSDASPPRRRRQDSPDLSPARKRGQGSPDLSPAAKRLRGSPDLSPVRRRWHDTPDASPARRRRHDSEDLSPKRQQRPVAADSSPRRRGASPAGSDFDVPRRRPRHDSPSLSPPRKGRHDIPDQSPPRRGRHDSSDGSDLDAPRRRQQPSASHAGGHAAPVDADQSPPRKRGRGDLGSRPGRSGGDPAAAAGAQKAAMMSDGTVAGMVSGRELQAEMARKREQDKQRFASMGEQSGRNAETVYRDKTGKRVDEAELKRLQQAEKKPEPVKPEWGGGVKQMREAEQRRQEMAAAAVQPFARSRDDKDLDAMLRQRSRFGDPMAHLVKKRAGDELPPPVISQAMHKRMKKSGFVIPQDIPPHSWIKRNMGPPLNRYGIKPGRHWDGVDRSNGFEKGMFKTMADLAHRNTEARMWSQSDM</sequence>
<feature type="region of interest" description="Disordered" evidence="2">
    <location>
        <begin position="81"/>
        <end position="442"/>
    </location>
</feature>
<comment type="caution">
    <text evidence="3">The sequence shown here is derived from an EMBL/GenBank/DDBJ whole genome shotgun (WGS) entry which is preliminary data.</text>
</comment>
<feature type="compositionally biased region" description="Acidic residues" evidence="2">
    <location>
        <begin position="81"/>
        <end position="92"/>
    </location>
</feature>
<feature type="region of interest" description="Disordered" evidence="2">
    <location>
        <begin position="36"/>
        <end position="65"/>
    </location>
</feature>
<dbReference type="AlphaFoldDB" id="A0AAW1PT94"/>
<feature type="compositionally biased region" description="Basic and acidic residues" evidence="2">
    <location>
        <begin position="383"/>
        <end position="411"/>
    </location>
</feature>
<feature type="region of interest" description="Disordered" evidence="2">
    <location>
        <begin position="1"/>
        <end position="22"/>
    </location>
</feature>
<dbReference type="GO" id="GO:0005684">
    <property type="term" value="C:U2-type spliceosomal complex"/>
    <property type="evidence" value="ECO:0007669"/>
    <property type="project" value="TreeGrafter"/>
</dbReference>
<evidence type="ECO:0000313" key="3">
    <source>
        <dbReference type="EMBL" id="KAK9811343.1"/>
    </source>
</evidence>